<evidence type="ECO:0000256" key="1">
    <source>
        <dbReference type="SAM" id="Coils"/>
    </source>
</evidence>
<dbReference type="Proteomes" id="UP001295684">
    <property type="component" value="Unassembled WGS sequence"/>
</dbReference>
<keyword evidence="3" id="KW-1185">Reference proteome</keyword>
<proteinExistence type="predicted"/>
<reference evidence="2" key="1">
    <citation type="submission" date="2023-07" db="EMBL/GenBank/DDBJ databases">
        <authorList>
            <consortium name="AG Swart"/>
            <person name="Singh M."/>
            <person name="Singh A."/>
            <person name="Seah K."/>
            <person name="Emmerich C."/>
        </authorList>
    </citation>
    <scope>NUCLEOTIDE SEQUENCE</scope>
    <source>
        <strain evidence="2">DP1</strain>
    </source>
</reference>
<dbReference type="SUPFAM" id="SSF48371">
    <property type="entry name" value="ARM repeat"/>
    <property type="match status" value="1"/>
</dbReference>
<evidence type="ECO:0000313" key="2">
    <source>
        <dbReference type="EMBL" id="CAI2386302.1"/>
    </source>
</evidence>
<dbReference type="AlphaFoldDB" id="A0AAD2D9S0"/>
<organism evidence="2 3">
    <name type="scientific">Euplotes crassus</name>
    <dbReference type="NCBI Taxonomy" id="5936"/>
    <lineage>
        <taxon>Eukaryota</taxon>
        <taxon>Sar</taxon>
        <taxon>Alveolata</taxon>
        <taxon>Ciliophora</taxon>
        <taxon>Intramacronucleata</taxon>
        <taxon>Spirotrichea</taxon>
        <taxon>Hypotrichia</taxon>
        <taxon>Euplotida</taxon>
        <taxon>Euplotidae</taxon>
        <taxon>Moneuplotes</taxon>
    </lineage>
</organism>
<dbReference type="InterPro" id="IPR016024">
    <property type="entry name" value="ARM-type_fold"/>
</dbReference>
<dbReference type="EMBL" id="CAMPGE010028799">
    <property type="protein sequence ID" value="CAI2386302.1"/>
    <property type="molecule type" value="Genomic_DNA"/>
</dbReference>
<accession>A0AAD2D9S0</accession>
<comment type="caution">
    <text evidence="2">The sequence shown here is derived from an EMBL/GenBank/DDBJ whole genome shotgun (WGS) entry which is preliminary data.</text>
</comment>
<feature type="coiled-coil region" evidence="1">
    <location>
        <begin position="266"/>
        <end position="293"/>
    </location>
</feature>
<gene>
    <name evidence="2" type="ORF">ECRASSUSDP1_LOCUS27912</name>
</gene>
<keyword evidence="1" id="KW-0175">Coiled coil</keyword>
<protein>
    <submittedName>
        <fullName evidence="2">Uncharacterized protein</fullName>
    </submittedName>
</protein>
<name>A0AAD2D9S0_EUPCR</name>
<evidence type="ECO:0000313" key="3">
    <source>
        <dbReference type="Proteomes" id="UP001295684"/>
    </source>
</evidence>
<feature type="coiled-coil region" evidence="1">
    <location>
        <begin position="387"/>
        <end position="432"/>
    </location>
</feature>
<sequence length="765" mass="88168">MEKRGWKSVNNASPSAQELEQAYEEIKDLPREKLVKLEKDFISTCVSLIKNGIESKESSKALRILLRAVKEDCVFETTFSKALIKKCKIERLLASSDEDEVNTALDFTSFILRKSPEIDYTDLSEESGILHRIKRGESSRQWGDLEDLNNAQQQLFKAFEDHGKTVGSAFQEIYNHIEKIRGQLSEDIKSNREENIRLNNYIEAFRDKQPGPTTDKKSALESVAKIDSTFNHFNSKIDEIELFLNDKIIKRIDLLEQHEGHFEEQIKAVINKLKFLNQKSSKIEEQLNENHENGILKTDEIYQTMDDIKKLVQKKVSRLEQLVIQRENQDIPTYADMKVAFQKIKKLEENVLAIRTYQHELDEVFGLQSKEIDSLIKMTSNNNYIKIREIEASIDNSKKEFTDYQDSSDMKLKEILKDMEAVKQHRKKLEALEWAEDDSAKLSVLVAESEQLWTFVQGFVDEQSITKTKIMKNLKLDLTERMNAFEWVSRNAIYLTPQALSHCVNVFKLQYSHEDPEISNRYILGSHQSHLAQTVCSKLKKLCKVARNDENEQKIFSQLSILEPALINDMNLELVLTKNMHGVFLQLINTKALMEEITKPTTQSLKYLMRCLASSLRSEDSILMYLNEKDCIKKLGVVLKYVNDQEILANASKCIRLCCKNKANIKQIQEDCSDLPNILVDTIIKNVESLVITHEVLVALTFFTAVVDAVPHLQLDNLKVLVQLHKDTSHEKVKSNIKVILLQCARILEYEDELGKLNAGYILTD</sequence>